<dbReference type="SUPFAM" id="SSF117281">
    <property type="entry name" value="Kelch motif"/>
    <property type="match status" value="1"/>
</dbReference>
<proteinExistence type="predicted"/>
<name>X1IPG9_9ZZZZ</name>
<dbReference type="Gene3D" id="2.120.10.80">
    <property type="entry name" value="Kelch-type beta propeller"/>
    <property type="match status" value="1"/>
</dbReference>
<dbReference type="Pfam" id="PF24681">
    <property type="entry name" value="Kelch_KLHDC2_KLHL20_DRC7"/>
    <property type="match status" value="1"/>
</dbReference>
<keyword evidence="1" id="KW-0880">Kelch repeat</keyword>
<dbReference type="InterPro" id="IPR006652">
    <property type="entry name" value="Kelch_1"/>
</dbReference>
<evidence type="ECO:0000256" key="2">
    <source>
        <dbReference type="ARBA" id="ARBA00022737"/>
    </source>
</evidence>
<comment type="caution">
    <text evidence="3">The sequence shown here is derived from an EMBL/GenBank/DDBJ whole genome shotgun (WGS) entry which is preliminary data.</text>
</comment>
<organism evidence="3">
    <name type="scientific">marine sediment metagenome</name>
    <dbReference type="NCBI Taxonomy" id="412755"/>
    <lineage>
        <taxon>unclassified sequences</taxon>
        <taxon>metagenomes</taxon>
        <taxon>ecological metagenomes</taxon>
    </lineage>
</organism>
<sequence>LLFYFKKGEGGPEEIVLSERSDWEEEGVAIDNVDTESNPGSIQLSYEELDAWESKTPPPGPTDPDKPLSGWTTHSYQNKIYVVGGRLGLNDFLDTVKIYDPQTDSWDNSGSTQPQRRFHAGALFDGKIYMIGGEDEEYNSTNTVFVYNIATDSWGTAANLPTTLVLASASVYGNRIYVIGGSIDPNSSDCSSTDIIYQYNPEENSWSVSAVSPLPYISRYHQSEVVNEELFVIGGSCVIYDPGEGHCVGCLDYPGYEDQEHRDKMAVYNFSSSSWEIRDL</sequence>
<accession>X1IPG9</accession>
<dbReference type="InterPro" id="IPR051746">
    <property type="entry name" value="Kelch_domain_containing_8"/>
</dbReference>
<evidence type="ECO:0000256" key="1">
    <source>
        <dbReference type="ARBA" id="ARBA00022441"/>
    </source>
</evidence>
<protein>
    <submittedName>
        <fullName evidence="3">Uncharacterized protein</fullName>
    </submittedName>
</protein>
<reference evidence="3" key="1">
    <citation type="journal article" date="2014" name="Front. Microbiol.">
        <title>High frequency of phylogenetically diverse reductive dehalogenase-homologous genes in deep subseafloor sedimentary metagenomes.</title>
        <authorList>
            <person name="Kawai M."/>
            <person name="Futagami T."/>
            <person name="Toyoda A."/>
            <person name="Takaki Y."/>
            <person name="Nishi S."/>
            <person name="Hori S."/>
            <person name="Arai W."/>
            <person name="Tsubouchi T."/>
            <person name="Morono Y."/>
            <person name="Uchiyama I."/>
            <person name="Ito T."/>
            <person name="Fujiyama A."/>
            <person name="Inagaki F."/>
            <person name="Takami H."/>
        </authorList>
    </citation>
    <scope>NUCLEOTIDE SEQUENCE</scope>
    <source>
        <strain evidence="3">Expedition CK06-06</strain>
    </source>
</reference>
<dbReference type="SMART" id="SM00612">
    <property type="entry name" value="Kelch"/>
    <property type="match status" value="3"/>
</dbReference>
<feature type="non-terminal residue" evidence="3">
    <location>
        <position position="280"/>
    </location>
</feature>
<keyword evidence="2" id="KW-0677">Repeat</keyword>
<dbReference type="InterPro" id="IPR015915">
    <property type="entry name" value="Kelch-typ_b-propeller"/>
</dbReference>
<dbReference type="AlphaFoldDB" id="X1IPG9"/>
<dbReference type="PANTHER" id="PTHR46260">
    <property type="entry name" value="RING-TYPE DOMAIN-CONTAINING PROTEIN"/>
    <property type="match status" value="1"/>
</dbReference>
<dbReference type="PANTHER" id="PTHR46260:SF3">
    <property type="entry name" value="RING-TYPE DOMAIN-CONTAINING PROTEIN"/>
    <property type="match status" value="1"/>
</dbReference>
<feature type="non-terminal residue" evidence="3">
    <location>
        <position position="1"/>
    </location>
</feature>
<dbReference type="EMBL" id="BARU01022671">
    <property type="protein sequence ID" value="GAH59443.1"/>
    <property type="molecule type" value="Genomic_DNA"/>
</dbReference>
<evidence type="ECO:0000313" key="3">
    <source>
        <dbReference type="EMBL" id="GAH59443.1"/>
    </source>
</evidence>
<gene>
    <name evidence="3" type="ORF">S03H2_36892</name>
</gene>